<keyword evidence="2 3" id="KW-0238">DNA-binding</keyword>
<dbReference type="RefSeq" id="WP_121204147.1">
    <property type="nucleotide sequence ID" value="NZ_RBZP01000005.1"/>
</dbReference>
<dbReference type="PROSITE" id="PS50977">
    <property type="entry name" value="HTH_TETR_2"/>
    <property type="match status" value="1"/>
</dbReference>
<keyword evidence="1" id="KW-0678">Repressor</keyword>
<evidence type="ECO:0000256" key="2">
    <source>
        <dbReference type="ARBA" id="ARBA00023125"/>
    </source>
</evidence>
<evidence type="ECO:0000256" key="3">
    <source>
        <dbReference type="PROSITE-ProRule" id="PRU00335"/>
    </source>
</evidence>
<dbReference type="Pfam" id="PF14278">
    <property type="entry name" value="TetR_C_8"/>
    <property type="match status" value="1"/>
</dbReference>
<feature type="DNA-binding region" description="H-T-H motif" evidence="3">
    <location>
        <begin position="20"/>
        <end position="39"/>
    </location>
</feature>
<reference evidence="5 6" key="1">
    <citation type="journal article" date="2016" name="Int. J. Syst. Evol. Microbiol.">
        <title>Oceanobacillus halophilus sp. nov., a novel moderately halophilic bacterium from a hypersaline lake.</title>
        <authorList>
            <person name="Amoozegar M.A."/>
            <person name="Bagheri M."/>
            <person name="Makhdoumi A."/>
            <person name="Nikou M.M."/>
            <person name="Fazeli S.A.S."/>
            <person name="Schumann P."/>
            <person name="Sproer C."/>
            <person name="Sanchez-Porro C."/>
            <person name="Ventosa A."/>
        </authorList>
    </citation>
    <scope>NUCLEOTIDE SEQUENCE [LARGE SCALE GENOMIC DNA]</scope>
    <source>
        <strain evidence="5 6">DSM 23996</strain>
    </source>
</reference>
<evidence type="ECO:0000313" key="5">
    <source>
        <dbReference type="EMBL" id="RKQ34032.1"/>
    </source>
</evidence>
<accession>A0A495A387</accession>
<dbReference type="AlphaFoldDB" id="A0A495A387"/>
<evidence type="ECO:0000313" key="6">
    <source>
        <dbReference type="Proteomes" id="UP000269301"/>
    </source>
</evidence>
<dbReference type="EMBL" id="RBZP01000005">
    <property type="protein sequence ID" value="RKQ34032.1"/>
    <property type="molecule type" value="Genomic_DNA"/>
</dbReference>
<dbReference type="PANTHER" id="PTHR43479">
    <property type="entry name" value="ACREF/ENVCD OPERON REPRESSOR-RELATED"/>
    <property type="match status" value="1"/>
</dbReference>
<evidence type="ECO:0000256" key="1">
    <source>
        <dbReference type="ARBA" id="ARBA00022491"/>
    </source>
</evidence>
<sequence>MMLKDSLMKLLKEKPISSITVKEICQLADINRSTFYSHYSDQFDLLARMEEEIIEDMNEYLSQYNFAKEEESLQMTEKMLEYIVSKSDVCQTLLNENGDTTFPKRVMIVAQRFLIENWVDENSLNEDVSEYLSTFIISGSIHVIKSWLDNGMDKSPKELAKMIINLTNKGLSFVK</sequence>
<dbReference type="OrthoDB" id="9810250at2"/>
<organism evidence="5 6">
    <name type="scientific">Oceanobacillus halophilus</name>
    <dbReference type="NCBI Taxonomy" id="930130"/>
    <lineage>
        <taxon>Bacteria</taxon>
        <taxon>Bacillati</taxon>
        <taxon>Bacillota</taxon>
        <taxon>Bacilli</taxon>
        <taxon>Bacillales</taxon>
        <taxon>Bacillaceae</taxon>
        <taxon>Oceanobacillus</taxon>
    </lineage>
</organism>
<dbReference type="GO" id="GO:0003677">
    <property type="term" value="F:DNA binding"/>
    <property type="evidence" value="ECO:0007669"/>
    <property type="project" value="UniProtKB-UniRule"/>
</dbReference>
<dbReference type="InterPro" id="IPR001647">
    <property type="entry name" value="HTH_TetR"/>
</dbReference>
<dbReference type="PANTHER" id="PTHR43479:SF7">
    <property type="entry name" value="TETR-FAMILY TRANSCRIPTIONAL REGULATOR"/>
    <property type="match status" value="1"/>
</dbReference>
<comment type="caution">
    <text evidence="5">The sequence shown here is derived from an EMBL/GenBank/DDBJ whole genome shotgun (WGS) entry which is preliminary data.</text>
</comment>
<dbReference type="SUPFAM" id="SSF46689">
    <property type="entry name" value="Homeodomain-like"/>
    <property type="match status" value="1"/>
</dbReference>
<dbReference type="Gene3D" id="1.10.357.10">
    <property type="entry name" value="Tetracycline Repressor, domain 2"/>
    <property type="match status" value="1"/>
</dbReference>
<gene>
    <name evidence="5" type="ORF">D8M06_09155</name>
</gene>
<evidence type="ECO:0000259" key="4">
    <source>
        <dbReference type="PROSITE" id="PS50977"/>
    </source>
</evidence>
<keyword evidence="6" id="KW-1185">Reference proteome</keyword>
<dbReference type="InterPro" id="IPR009057">
    <property type="entry name" value="Homeodomain-like_sf"/>
</dbReference>
<proteinExistence type="predicted"/>
<name>A0A495A387_9BACI</name>
<dbReference type="InterPro" id="IPR050624">
    <property type="entry name" value="HTH-type_Tx_Regulator"/>
</dbReference>
<feature type="domain" description="HTH tetR-type" evidence="4">
    <location>
        <begin position="1"/>
        <end position="57"/>
    </location>
</feature>
<protein>
    <submittedName>
        <fullName evidence="5">TetR/AcrR family transcriptional regulator</fullName>
    </submittedName>
</protein>
<dbReference type="InterPro" id="IPR039532">
    <property type="entry name" value="TetR_C_Firmicutes"/>
</dbReference>
<dbReference type="Proteomes" id="UP000269301">
    <property type="component" value="Unassembled WGS sequence"/>
</dbReference>